<organism evidence="8 9">
    <name type="scientific">Aspergillus sydowii CBS 593.65</name>
    <dbReference type="NCBI Taxonomy" id="1036612"/>
    <lineage>
        <taxon>Eukaryota</taxon>
        <taxon>Fungi</taxon>
        <taxon>Dikarya</taxon>
        <taxon>Ascomycota</taxon>
        <taxon>Pezizomycotina</taxon>
        <taxon>Eurotiomycetes</taxon>
        <taxon>Eurotiomycetidae</taxon>
        <taxon>Eurotiales</taxon>
        <taxon>Aspergillaceae</taxon>
        <taxon>Aspergillus</taxon>
        <taxon>Aspergillus subgen. Nidulantes</taxon>
    </lineage>
</organism>
<evidence type="ECO:0000256" key="1">
    <source>
        <dbReference type="ARBA" id="ARBA00001311"/>
    </source>
</evidence>
<feature type="active site" description="Acyl-ester intermediate" evidence="5">
    <location>
        <position position="238"/>
    </location>
</feature>
<dbReference type="Gene3D" id="3.90.1300.10">
    <property type="entry name" value="Amidase signature (AS) domain"/>
    <property type="match status" value="1"/>
</dbReference>
<evidence type="ECO:0000256" key="3">
    <source>
        <dbReference type="ARBA" id="ARBA00012922"/>
    </source>
</evidence>
<dbReference type="EMBL" id="KV878599">
    <property type="protein sequence ID" value="OJJ52781.1"/>
    <property type="molecule type" value="Genomic_DNA"/>
</dbReference>
<feature type="binding site" evidence="6">
    <location>
        <position position="188"/>
    </location>
    <ligand>
        <name>substrate</name>
    </ligand>
</feature>
<gene>
    <name evidence="8" type="ORF">ASPSYDRAFT_213320</name>
</gene>
<evidence type="ECO:0000256" key="4">
    <source>
        <dbReference type="ARBA" id="ARBA00022801"/>
    </source>
</evidence>
<reference evidence="9" key="1">
    <citation type="journal article" date="2017" name="Genome Biol.">
        <title>Comparative genomics reveals high biological diversity and specific adaptations in the industrially and medically important fungal genus Aspergillus.</title>
        <authorList>
            <person name="de Vries R.P."/>
            <person name="Riley R."/>
            <person name="Wiebenga A."/>
            <person name="Aguilar-Osorio G."/>
            <person name="Amillis S."/>
            <person name="Uchima C.A."/>
            <person name="Anderluh G."/>
            <person name="Asadollahi M."/>
            <person name="Askin M."/>
            <person name="Barry K."/>
            <person name="Battaglia E."/>
            <person name="Bayram O."/>
            <person name="Benocci T."/>
            <person name="Braus-Stromeyer S.A."/>
            <person name="Caldana C."/>
            <person name="Canovas D."/>
            <person name="Cerqueira G.C."/>
            <person name="Chen F."/>
            <person name="Chen W."/>
            <person name="Choi C."/>
            <person name="Clum A."/>
            <person name="Dos Santos R.A."/>
            <person name="Damasio A.R."/>
            <person name="Diallinas G."/>
            <person name="Emri T."/>
            <person name="Fekete E."/>
            <person name="Flipphi M."/>
            <person name="Freyberg S."/>
            <person name="Gallo A."/>
            <person name="Gournas C."/>
            <person name="Habgood R."/>
            <person name="Hainaut M."/>
            <person name="Harispe M.L."/>
            <person name="Henrissat B."/>
            <person name="Hilden K.S."/>
            <person name="Hope R."/>
            <person name="Hossain A."/>
            <person name="Karabika E."/>
            <person name="Karaffa L."/>
            <person name="Karanyi Z."/>
            <person name="Krasevec N."/>
            <person name="Kuo A."/>
            <person name="Kusch H."/>
            <person name="LaButti K."/>
            <person name="Lagendijk E.L."/>
            <person name="Lapidus A."/>
            <person name="Levasseur A."/>
            <person name="Lindquist E."/>
            <person name="Lipzen A."/>
            <person name="Logrieco A.F."/>
            <person name="MacCabe A."/>
            <person name="Maekelae M.R."/>
            <person name="Malavazi I."/>
            <person name="Melin P."/>
            <person name="Meyer V."/>
            <person name="Mielnichuk N."/>
            <person name="Miskei M."/>
            <person name="Molnar A.P."/>
            <person name="Mule G."/>
            <person name="Ngan C.Y."/>
            <person name="Orejas M."/>
            <person name="Orosz E."/>
            <person name="Ouedraogo J.P."/>
            <person name="Overkamp K.M."/>
            <person name="Park H.-S."/>
            <person name="Perrone G."/>
            <person name="Piumi F."/>
            <person name="Punt P.J."/>
            <person name="Ram A.F."/>
            <person name="Ramon A."/>
            <person name="Rauscher S."/>
            <person name="Record E."/>
            <person name="Riano-Pachon D.M."/>
            <person name="Robert V."/>
            <person name="Roehrig J."/>
            <person name="Ruller R."/>
            <person name="Salamov A."/>
            <person name="Salih N.S."/>
            <person name="Samson R.A."/>
            <person name="Sandor E."/>
            <person name="Sanguinetti M."/>
            <person name="Schuetze T."/>
            <person name="Sepcic K."/>
            <person name="Shelest E."/>
            <person name="Sherlock G."/>
            <person name="Sophianopoulou V."/>
            <person name="Squina F.M."/>
            <person name="Sun H."/>
            <person name="Susca A."/>
            <person name="Todd R.B."/>
            <person name="Tsang A."/>
            <person name="Unkles S.E."/>
            <person name="van de Wiele N."/>
            <person name="van Rossen-Uffink D."/>
            <person name="Oliveira J.V."/>
            <person name="Vesth T.C."/>
            <person name="Visser J."/>
            <person name="Yu J.-H."/>
            <person name="Zhou M."/>
            <person name="Andersen M.R."/>
            <person name="Archer D.B."/>
            <person name="Baker S.E."/>
            <person name="Benoit I."/>
            <person name="Brakhage A.A."/>
            <person name="Braus G.H."/>
            <person name="Fischer R."/>
            <person name="Frisvad J.C."/>
            <person name="Goldman G.H."/>
            <person name="Houbraken J."/>
            <person name="Oakley B."/>
            <person name="Pocsi I."/>
            <person name="Scazzocchio C."/>
            <person name="Seiboth B."/>
            <person name="vanKuyk P.A."/>
            <person name="Wortman J."/>
            <person name="Dyer P.S."/>
            <person name="Grigoriev I.V."/>
        </authorList>
    </citation>
    <scope>NUCLEOTIDE SEQUENCE [LARGE SCALE GENOMIC DNA]</scope>
    <source>
        <strain evidence="9">CBS 593.65</strain>
    </source>
</reference>
<evidence type="ECO:0000256" key="6">
    <source>
        <dbReference type="PIRSR" id="PIRSR001221-2"/>
    </source>
</evidence>
<feature type="active site" description="Charge relay system" evidence="5">
    <location>
        <position position="138"/>
    </location>
</feature>
<dbReference type="PANTHER" id="PTHR46072:SF5">
    <property type="entry name" value="GENERAL AMIDASE-C"/>
    <property type="match status" value="1"/>
</dbReference>
<dbReference type="Proteomes" id="UP000184356">
    <property type="component" value="Unassembled WGS sequence"/>
</dbReference>
<feature type="binding site" evidence="6">
    <location>
        <position position="214"/>
    </location>
    <ligand>
        <name>substrate</name>
    </ligand>
</feature>
<dbReference type="InterPro" id="IPR020556">
    <property type="entry name" value="Amidase_CS"/>
</dbReference>
<dbReference type="PANTHER" id="PTHR46072">
    <property type="entry name" value="AMIDASE-RELATED-RELATED"/>
    <property type="match status" value="1"/>
</dbReference>
<protein>
    <recommendedName>
        <fullName evidence="3">amidase</fullName>
        <ecNumber evidence="3">3.5.1.4</ecNumber>
    </recommendedName>
</protein>
<evidence type="ECO:0000256" key="2">
    <source>
        <dbReference type="ARBA" id="ARBA00009199"/>
    </source>
</evidence>
<dbReference type="STRING" id="1036612.A0A1L9T0C8"/>
<sequence length="540" mass="58994">MALDSWEKKAQAKRAQAAAKIPRNWQLPAKIIELASQDSNQSVLAIPRACGLLTERELDITEAHDATALVEKMARREFTSQEVTTAFSKRAAIAQQLTSCLTETFFEEALERARQLDEHIEKTGQVVGPLHGLPISMKDSFSVAGIPSTIGFVDFLDHAPKDYNSALVDVLRGLGAVLYVKTNIPQTMMTADSHNNVFGRTLNPQRLNLTPGGSSGGEGALISMRGSLMGVGTDVAGSVRIPALCCGIVGFKPTADRVPYSGLTSAERPGFMGIASCAGPLCTSVRDAELFARAVFNSNAADLDGTALGIPWREPEDPKKKVLTIGIMPESSAYPLHPPMQRTLKTVIRKLVAAGHKVVDLSGKLPSISETCDVSYRFFNMDPDQTFLSHVQRSGEPFIPSLKFSFDLEGQQAEPKLREFYDLNARKQTIVAHMHRVFVENQLDLVLGPGHHSCAVPHDTYGPAPYTVLWNLLNYPACVLPFGNANSTVDAEFVRNVKYRPAYKPDEVPGAPCHIQLAARPFKDENLLRFAAMVEQVLEN</sequence>
<dbReference type="EC" id="3.5.1.4" evidence="3"/>
<feature type="binding site" evidence="6">
    <location>
        <begin position="235"/>
        <end position="238"/>
    </location>
    <ligand>
        <name>substrate</name>
    </ligand>
</feature>
<dbReference type="PROSITE" id="PS00571">
    <property type="entry name" value="AMIDASES"/>
    <property type="match status" value="1"/>
</dbReference>
<feature type="active site" description="Charge relay system" evidence="5">
    <location>
        <position position="214"/>
    </location>
</feature>
<keyword evidence="4" id="KW-0378">Hydrolase</keyword>
<dbReference type="InterPro" id="IPR036928">
    <property type="entry name" value="AS_sf"/>
</dbReference>
<keyword evidence="9" id="KW-1185">Reference proteome</keyword>
<dbReference type="SUPFAM" id="SSF75304">
    <property type="entry name" value="Amidase signature (AS) enzymes"/>
    <property type="match status" value="1"/>
</dbReference>
<evidence type="ECO:0000313" key="9">
    <source>
        <dbReference type="Proteomes" id="UP000184356"/>
    </source>
</evidence>
<name>A0A1L9T0C8_9EURO</name>
<comment type="catalytic activity">
    <reaction evidence="1">
        <text>a monocarboxylic acid amide + H2O = a monocarboxylate + NH4(+)</text>
        <dbReference type="Rhea" id="RHEA:12020"/>
        <dbReference type="ChEBI" id="CHEBI:15377"/>
        <dbReference type="ChEBI" id="CHEBI:28938"/>
        <dbReference type="ChEBI" id="CHEBI:35757"/>
        <dbReference type="ChEBI" id="CHEBI:83628"/>
        <dbReference type="EC" id="3.5.1.4"/>
    </reaction>
</comment>
<dbReference type="RefSeq" id="XP_040696587.1">
    <property type="nucleotide sequence ID" value="XM_040844067.1"/>
</dbReference>
<dbReference type="InterPro" id="IPR023631">
    <property type="entry name" value="Amidase_dom"/>
</dbReference>
<dbReference type="Pfam" id="PF01425">
    <property type="entry name" value="Amidase"/>
    <property type="match status" value="1"/>
</dbReference>
<evidence type="ECO:0000313" key="8">
    <source>
        <dbReference type="EMBL" id="OJJ52781.1"/>
    </source>
</evidence>
<dbReference type="VEuPathDB" id="FungiDB:ASPSYDRAFT_213320"/>
<feature type="domain" description="Amidase" evidence="7">
    <location>
        <begin position="82"/>
        <end position="528"/>
    </location>
</feature>
<dbReference type="PIRSF" id="PIRSF001221">
    <property type="entry name" value="Amidase_fungi"/>
    <property type="match status" value="1"/>
</dbReference>
<accession>A0A1L9T0C8</accession>
<dbReference type="OrthoDB" id="6428749at2759"/>
<dbReference type="GO" id="GO:0004040">
    <property type="term" value="F:amidase activity"/>
    <property type="evidence" value="ECO:0007669"/>
    <property type="project" value="UniProtKB-EC"/>
</dbReference>
<dbReference type="AlphaFoldDB" id="A0A1L9T0C8"/>
<dbReference type="GeneID" id="63760140"/>
<comment type="similarity">
    <text evidence="2">Belongs to the amidase family.</text>
</comment>
<proteinExistence type="inferred from homology"/>
<evidence type="ECO:0000259" key="7">
    <source>
        <dbReference type="Pfam" id="PF01425"/>
    </source>
</evidence>
<evidence type="ECO:0000256" key="5">
    <source>
        <dbReference type="PIRSR" id="PIRSR001221-1"/>
    </source>
</evidence>